<gene>
    <name evidence="1" type="ORF">DC3_51950</name>
</gene>
<evidence type="ECO:0000313" key="2">
    <source>
        <dbReference type="Proteomes" id="UP000321306"/>
    </source>
</evidence>
<dbReference type="EMBL" id="BJXB01000037">
    <property type="protein sequence ID" value="GEM49560.1"/>
    <property type="molecule type" value="Genomic_DNA"/>
</dbReference>
<accession>A0A511N9T7</accession>
<comment type="caution">
    <text evidence="1">The sequence shown here is derived from an EMBL/GenBank/DDBJ whole genome shotgun (WGS) entry which is preliminary data.</text>
</comment>
<dbReference type="AlphaFoldDB" id="A0A511N9T7"/>
<dbReference type="Pfam" id="PF18845">
    <property type="entry name" value="baeRF_family3"/>
    <property type="match status" value="1"/>
</dbReference>
<evidence type="ECO:0000313" key="1">
    <source>
        <dbReference type="EMBL" id="GEM49560.1"/>
    </source>
</evidence>
<name>A0A511N9T7_DEIC1</name>
<dbReference type="InterPro" id="IPR041289">
    <property type="entry name" value="Bact_RF_family3"/>
</dbReference>
<keyword evidence="2" id="KW-1185">Reference proteome</keyword>
<sequence>MQIADLDILQSQAQYPSITITLPTHRTFPEKEKDPVRVKNLIREAEDRLLQEYEARDIQDIMQRLWDLADSIDHNHNLEGMMIVANRDVAKVYKVPTRLEEKVAVQDDFLVRDLLLAQSRIQSYWVLTLAENPTRLFHADNDQLQEVQDYGFPFVNEEPGTRMTLDTRYGTKPDSERDEHLRIFFRNIDAGLKQALDLEDLPVVLLGVDKNLGFFKEVAQNYDKVLTVIEGNHDLATADNTALKFAELVWPKVQEVMHEQRHNDVAQAIDAAVSSNTFFTDLNDIWVATLDGRGARLFVEEGYSFSAKVSEDGRSIAVVDEPEAYRNREIVHDAVNRIIEHVLQTSGEVVFVEPGRLGDNRKLFLTLRY</sequence>
<dbReference type="Proteomes" id="UP000321306">
    <property type="component" value="Unassembled WGS sequence"/>
</dbReference>
<organism evidence="1 2">
    <name type="scientific">Deinococcus cellulosilyticus (strain DSM 18568 / NBRC 106333 / KACC 11606 / 5516J-15)</name>
    <dbReference type="NCBI Taxonomy" id="1223518"/>
    <lineage>
        <taxon>Bacteria</taxon>
        <taxon>Thermotogati</taxon>
        <taxon>Deinococcota</taxon>
        <taxon>Deinococci</taxon>
        <taxon>Deinococcales</taxon>
        <taxon>Deinococcaceae</taxon>
        <taxon>Deinococcus</taxon>
    </lineage>
</organism>
<protein>
    <submittedName>
        <fullName evidence="1">Uncharacterized protein</fullName>
    </submittedName>
</protein>
<reference evidence="1 2" key="1">
    <citation type="submission" date="2019-07" db="EMBL/GenBank/DDBJ databases">
        <title>Whole genome shotgun sequence of Deinococcus cellulosilyticus NBRC 106333.</title>
        <authorList>
            <person name="Hosoyama A."/>
            <person name="Uohara A."/>
            <person name="Ohji S."/>
            <person name="Ichikawa N."/>
        </authorList>
    </citation>
    <scope>NUCLEOTIDE SEQUENCE [LARGE SCALE GENOMIC DNA]</scope>
    <source>
        <strain evidence="1 2">NBRC 106333</strain>
    </source>
</reference>
<proteinExistence type="predicted"/>
<dbReference type="RefSeq" id="WP_146890337.1">
    <property type="nucleotide sequence ID" value="NZ_BJXB01000037.1"/>
</dbReference>
<dbReference type="OrthoDB" id="4393931at2"/>